<accession>A0A3P2A615</accession>
<dbReference type="AlphaFoldDB" id="A0A3P2A615"/>
<dbReference type="STRING" id="1121352.GCA_000620925_01036"/>
<keyword evidence="2 8" id="KW-1003">Cell membrane</keyword>
<evidence type="ECO:0000256" key="7">
    <source>
        <dbReference type="ARBA" id="ARBA00023211"/>
    </source>
</evidence>
<dbReference type="GO" id="GO:0005886">
    <property type="term" value="C:plasma membrane"/>
    <property type="evidence" value="ECO:0007669"/>
    <property type="project" value="UniProtKB-SubCell"/>
</dbReference>
<keyword evidence="6 8" id="KW-0472">Membrane</keyword>
<keyword evidence="7 8" id="KW-0464">Manganese</keyword>
<comment type="caution">
    <text evidence="8">Lacks conserved residue(s) required for the propagation of feature annotation.</text>
</comment>
<feature type="transmembrane region" description="Helical" evidence="8">
    <location>
        <begin position="137"/>
        <end position="163"/>
    </location>
</feature>
<comment type="function">
    <text evidence="8">Probably functions as a manganese efflux pump.</text>
</comment>
<keyword evidence="3 8" id="KW-0812">Transmembrane</keyword>
<comment type="caution">
    <text evidence="10">The sequence shown here is derived from an EMBL/GenBank/DDBJ whole genome shotgun (WGS) entry which is preliminary data.</text>
</comment>
<evidence type="ECO:0000256" key="9">
    <source>
        <dbReference type="SAM" id="SignalP"/>
    </source>
</evidence>
<dbReference type="PANTHER" id="PTHR35529">
    <property type="entry name" value="MANGANESE EFFLUX PUMP MNTP-RELATED"/>
    <property type="match status" value="1"/>
</dbReference>
<dbReference type="RefSeq" id="WP_124794368.1">
    <property type="nucleotide sequence ID" value="NZ_RQYC01000004.1"/>
</dbReference>
<dbReference type="PANTHER" id="PTHR35529:SF1">
    <property type="entry name" value="MANGANESE EFFLUX PUMP MNTP-RELATED"/>
    <property type="match status" value="1"/>
</dbReference>
<evidence type="ECO:0000256" key="3">
    <source>
        <dbReference type="ARBA" id="ARBA00022692"/>
    </source>
</evidence>
<dbReference type="EMBL" id="RQYC01000004">
    <property type="protein sequence ID" value="RRD90809.1"/>
    <property type="molecule type" value="Genomic_DNA"/>
</dbReference>
<sequence length="191" mass="19708">MSFSALWVLAVGMSMDAFAAAVVKGAQQHPTPAQTVRTALLFGTVEAIAPVIGWLGGQAAQSLIRHWDHWIAFGLLSFLGLRMLYSGLSPAADNPSISVRHAERGAWLMLLTAIGTSVDSMVAGIGLAFLDVDIATAALMIGAVTALMCALGMVLGRVLGAAAGQRAEIAGGLVLIGIGANILWEHLHGLA</sequence>
<keyword evidence="4 8" id="KW-1133">Transmembrane helix</keyword>
<dbReference type="GO" id="GO:0005384">
    <property type="term" value="F:manganese ion transmembrane transporter activity"/>
    <property type="evidence" value="ECO:0007669"/>
    <property type="project" value="UniProtKB-UniRule"/>
</dbReference>
<evidence type="ECO:0000313" key="10">
    <source>
        <dbReference type="EMBL" id="RRD90809.1"/>
    </source>
</evidence>
<organism evidence="10 11">
    <name type="scientific">Conchiformibius steedae</name>
    <dbReference type="NCBI Taxonomy" id="153493"/>
    <lineage>
        <taxon>Bacteria</taxon>
        <taxon>Pseudomonadati</taxon>
        <taxon>Pseudomonadota</taxon>
        <taxon>Betaproteobacteria</taxon>
        <taxon>Neisseriales</taxon>
        <taxon>Neisseriaceae</taxon>
        <taxon>Conchiformibius</taxon>
    </lineage>
</organism>
<feature type="signal peptide" evidence="9">
    <location>
        <begin position="1"/>
        <end position="19"/>
    </location>
</feature>
<keyword evidence="1 8" id="KW-0813">Transport</keyword>
<feature type="chain" id="PRO_5018244846" description="Putative manganese efflux pump MntP" evidence="9">
    <location>
        <begin position="20"/>
        <end position="191"/>
    </location>
</feature>
<evidence type="ECO:0000256" key="2">
    <source>
        <dbReference type="ARBA" id="ARBA00022475"/>
    </source>
</evidence>
<evidence type="ECO:0000256" key="1">
    <source>
        <dbReference type="ARBA" id="ARBA00022448"/>
    </source>
</evidence>
<dbReference type="InterPro" id="IPR022929">
    <property type="entry name" value="Put_MntP"/>
</dbReference>
<dbReference type="OrthoDB" id="9811590at2"/>
<keyword evidence="11" id="KW-1185">Reference proteome</keyword>
<dbReference type="Pfam" id="PF02659">
    <property type="entry name" value="Mntp"/>
    <property type="match status" value="1"/>
</dbReference>
<keyword evidence="5 8" id="KW-0406">Ion transport</keyword>
<comment type="similarity">
    <text evidence="8">Belongs to the MntP (TC 9.B.29) family.</text>
</comment>
<dbReference type="Proteomes" id="UP000269923">
    <property type="component" value="Unassembled WGS sequence"/>
</dbReference>
<evidence type="ECO:0000313" key="11">
    <source>
        <dbReference type="Proteomes" id="UP000269923"/>
    </source>
</evidence>
<proteinExistence type="inferred from homology"/>
<gene>
    <name evidence="8" type="primary">mntP</name>
    <name evidence="10" type="ORF">EII21_04175</name>
</gene>
<evidence type="ECO:0000256" key="8">
    <source>
        <dbReference type="HAMAP-Rule" id="MF_01521"/>
    </source>
</evidence>
<comment type="subcellular location">
    <subcellularLocation>
        <location evidence="8">Cell membrane</location>
        <topology evidence="8">Multi-pass membrane protein</topology>
    </subcellularLocation>
</comment>
<name>A0A3P2A615_9NEIS</name>
<evidence type="ECO:0000256" key="6">
    <source>
        <dbReference type="ARBA" id="ARBA00023136"/>
    </source>
</evidence>
<evidence type="ECO:0000256" key="5">
    <source>
        <dbReference type="ARBA" id="ARBA00023065"/>
    </source>
</evidence>
<reference evidence="10 11" key="1">
    <citation type="submission" date="2018-11" db="EMBL/GenBank/DDBJ databases">
        <title>Genomes From Bacteria Associated with the Canine Oral Cavity: a Test Case for Automated Genome-Based Taxonomic Assignment.</title>
        <authorList>
            <person name="Coil D.A."/>
            <person name="Jospin G."/>
            <person name="Darling A.E."/>
            <person name="Wallis C."/>
            <person name="Davis I.J."/>
            <person name="Harris S."/>
            <person name="Eisen J.A."/>
            <person name="Holcombe L.J."/>
            <person name="O'Flynn C."/>
        </authorList>
    </citation>
    <scope>NUCLEOTIDE SEQUENCE [LARGE SCALE GENOMIC DNA]</scope>
    <source>
        <strain evidence="10 11">COT-280</strain>
    </source>
</reference>
<protein>
    <recommendedName>
        <fullName evidence="8">Putative manganese efflux pump MntP</fullName>
    </recommendedName>
</protein>
<dbReference type="InterPro" id="IPR003810">
    <property type="entry name" value="Mntp/YtaF"/>
</dbReference>
<feature type="transmembrane region" description="Helical" evidence="8">
    <location>
        <begin position="67"/>
        <end position="85"/>
    </location>
</feature>
<feature type="transmembrane region" description="Helical" evidence="8">
    <location>
        <begin position="35"/>
        <end position="55"/>
    </location>
</feature>
<feature type="transmembrane region" description="Helical" evidence="8">
    <location>
        <begin position="105"/>
        <end position="130"/>
    </location>
</feature>
<keyword evidence="9" id="KW-0732">Signal</keyword>
<dbReference type="HAMAP" id="MF_01521">
    <property type="entry name" value="MntP_pump"/>
    <property type="match status" value="1"/>
</dbReference>
<evidence type="ECO:0000256" key="4">
    <source>
        <dbReference type="ARBA" id="ARBA00022989"/>
    </source>
</evidence>